<proteinExistence type="predicted"/>
<feature type="compositionally biased region" description="Basic and acidic residues" evidence="1">
    <location>
        <begin position="86"/>
        <end position="98"/>
    </location>
</feature>
<dbReference type="EMBL" id="LSRX01000656">
    <property type="protein sequence ID" value="OLP91633.1"/>
    <property type="molecule type" value="Genomic_DNA"/>
</dbReference>
<dbReference type="Proteomes" id="UP000186817">
    <property type="component" value="Unassembled WGS sequence"/>
</dbReference>
<feature type="region of interest" description="Disordered" evidence="1">
    <location>
        <begin position="70"/>
        <end position="103"/>
    </location>
</feature>
<feature type="compositionally biased region" description="Polar residues" evidence="1">
    <location>
        <begin position="290"/>
        <end position="303"/>
    </location>
</feature>
<feature type="region of interest" description="Disordered" evidence="1">
    <location>
        <begin position="373"/>
        <end position="396"/>
    </location>
</feature>
<evidence type="ECO:0000313" key="2">
    <source>
        <dbReference type="EMBL" id="OLP91633.1"/>
    </source>
</evidence>
<dbReference type="SUPFAM" id="SSF52096">
    <property type="entry name" value="ClpP/crotonase"/>
    <property type="match status" value="1"/>
</dbReference>
<feature type="region of interest" description="Disordered" evidence="1">
    <location>
        <begin position="262"/>
        <end position="305"/>
    </location>
</feature>
<comment type="caution">
    <text evidence="2">The sequence shown here is derived from an EMBL/GenBank/DDBJ whole genome shotgun (WGS) entry which is preliminary data.</text>
</comment>
<accession>A0A1Q9D8V2</accession>
<feature type="region of interest" description="Disordered" evidence="1">
    <location>
        <begin position="166"/>
        <end position="191"/>
    </location>
</feature>
<reference evidence="2 3" key="1">
    <citation type="submission" date="2016-02" db="EMBL/GenBank/DDBJ databases">
        <title>Genome analysis of coral dinoflagellate symbionts highlights evolutionary adaptations to a symbiotic lifestyle.</title>
        <authorList>
            <person name="Aranda M."/>
            <person name="Li Y."/>
            <person name="Liew Y.J."/>
            <person name="Baumgarten S."/>
            <person name="Simakov O."/>
            <person name="Wilson M."/>
            <person name="Piel J."/>
            <person name="Ashoor H."/>
            <person name="Bougouffa S."/>
            <person name="Bajic V.B."/>
            <person name="Ryu T."/>
            <person name="Ravasi T."/>
            <person name="Bayer T."/>
            <person name="Micklem G."/>
            <person name="Kim H."/>
            <person name="Bhak J."/>
            <person name="Lajeunesse T.C."/>
            <person name="Voolstra C.R."/>
        </authorList>
    </citation>
    <scope>NUCLEOTIDE SEQUENCE [LARGE SCALE GENOMIC DNA]</scope>
    <source>
        <strain evidence="2 3">CCMP2467</strain>
    </source>
</reference>
<sequence length="749" mass="80643">MTRACFGDSTRCVWLEHLQLELEMGCPGPGADPEARLLTACPLATTSSYDTTHTKRCNVLCRVDNLEENETQGQWAEGGPHEEDEGPLKRESLKERTNNKKRRRIPATAWWDDDPTDRRTEYLLDLGRRPTTNGPWKCLLGPGTFFATAQAMLSLKSDLGAFGRQHGNLQKLPPVESTSSSGDRVRREKDGESYWKDSTTERLSCLWTVDVGELAADTCLKCRREKCFATVLFTSASPPPRWQPIPAISAGVSLQVAAETAFGGDGRPREDRYGLFDPSFAPQDCDSDSDASPSRPTSVQAQTGVDLLDMDADDARQLSEGPARSAFAQNDFDSGAHEDWTNFCTPSTGQTSFSEQAPAAEHRVDVASLMDLTSSTSTPSTSLLDPSSHAQSGAEQDPFEGMEFKSAVAGFGPSEKDATPGQRPAMGYANGDSSVPIFKGEPAGQAPLSGTFLDGLGVAVDMLSLDEDRSGKNLKEQKPLDPLASLDGLQWFGSIAQSGIRVLRAASTPDKDSESCQRLEIMTDKTKQVSGELSGNAAASSSARLYFDEFNCAHLEINEMASQESLEAAVDILHNMQRIRKNVKAVVMHLEGVSAPAQFHSYALASGTFLVGLRAISVPIILAAWGRISGPSWNLALACDYRIAALDADFVLPIISPPECLGELVGQAVAAQLSISSGTLDSQGLQELGILNQVRPSKDETCRAATELGKRIAGFPGIACRQTMSLLSVPPVRYISVGASKLPDPDLFA</sequence>
<evidence type="ECO:0000313" key="3">
    <source>
        <dbReference type="Proteomes" id="UP000186817"/>
    </source>
</evidence>
<dbReference type="OrthoDB" id="410037at2759"/>
<organism evidence="2 3">
    <name type="scientific">Symbiodinium microadriaticum</name>
    <name type="common">Dinoflagellate</name>
    <name type="synonym">Zooxanthella microadriatica</name>
    <dbReference type="NCBI Taxonomy" id="2951"/>
    <lineage>
        <taxon>Eukaryota</taxon>
        <taxon>Sar</taxon>
        <taxon>Alveolata</taxon>
        <taxon>Dinophyceae</taxon>
        <taxon>Suessiales</taxon>
        <taxon>Symbiodiniaceae</taxon>
        <taxon>Symbiodinium</taxon>
    </lineage>
</organism>
<name>A0A1Q9D8V2_SYMMI</name>
<keyword evidence="3" id="KW-1185">Reference proteome</keyword>
<dbReference type="InterPro" id="IPR029045">
    <property type="entry name" value="ClpP/crotonase-like_dom_sf"/>
</dbReference>
<gene>
    <name evidence="2" type="ORF">AK812_SmicGene26649</name>
</gene>
<feature type="compositionally biased region" description="Low complexity" evidence="1">
    <location>
        <begin position="373"/>
        <end position="388"/>
    </location>
</feature>
<protein>
    <submittedName>
        <fullName evidence="2">Uncharacterized protein</fullName>
    </submittedName>
</protein>
<dbReference type="AlphaFoldDB" id="A0A1Q9D8V2"/>
<evidence type="ECO:0000256" key="1">
    <source>
        <dbReference type="SAM" id="MobiDB-lite"/>
    </source>
</evidence>
<feature type="compositionally biased region" description="Polar residues" evidence="1">
    <location>
        <begin position="342"/>
        <end position="355"/>
    </location>
</feature>
<feature type="region of interest" description="Disordered" evidence="1">
    <location>
        <begin position="338"/>
        <end position="360"/>
    </location>
</feature>
<dbReference type="Gene3D" id="3.90.226.10">
    <property type="entry name" value="2-enoyl-CoA Hydratase, Chain A, domain 1"/>
    <property type="match status" value="1"/>
</dbReference>